<dbReference type="PANTHER" id="PTHR11706">
    <property type="entry name" value="SOLUTE CARRIER PROTEIN FAMILY 11 MEMBER"/>
    <property type="match status" value="1"/>
</dbReference>
<evidence type="ECO:0000256" key="1">
    <source>
        <dbReference type="ARBA" id="ARBA00004141"/>
    </source>
</evidence>
<dbReference type="GO" id="GO:0005384">
    <property type="term" value="F:manganese ion transmembrane transporter activity"/>
    <property type="evidence" value="ECO:0007669"/>
    <property type="project" value="TreeGrafter"/>
</dbReference>
<gene>
    <name evidence="6" type="ORF">GGX14DRAFT_312421</name>
</gene>
<dbReference type="GO" id="GO:0034755">
    <property type="term" value="P:iron ion transmembrane transport"/>
    <property type="evidence" value="ECO:0007669"/>
    <property type="project" value="TreeGrafter"/>
</dbReference>
<dbReference type="Pfam" id="PF01566">
    <property type="entry name" value="Nramp"/>
    <property type="match status" value="1"/>
</dbReference>
<proteinExistence type="predicted"/>
<feature type="non-terminal residue" evidence="6">
    <location>
        <position position="1"/>
    </location>
</feature>
<dbReference type="PANTHER" id="PTHR11706:SF101">
    <property type="entry name" value="MANGANESE TRANSPORTER SMF1"/>
    <property type="match status" value="1"/>
</dbReference>
<evidence type="ECO:0000313" key="6">
    <source>
        <dbReference type="EMBL" id="KAJ7216458.1"/>
    </source>
</evidence>
<evidence type="ECO:0000256" key="5">
    <source>
        <dbReference type="SAM" id="Phobius"/>
    </source>
</evidence>
<evidence type="ECO:0000256" key="2">
    <source>
        <dbReference type="ARBA" id="ARBA00022692"/>
    </source>
</evidence>
<keyword evidence="7" id="KW-1185">Reference proteome</keyword>
<dbReference type="Proteomes" id="UP001219525">
    <property type="component" value="Unassembled WGS sequence"/>
</dbReference>
<feature type="transmembrane region" description="Helical" evidence="5">
    <location>
        <begin position="28"/>
        <end position="46"/>
    </location>
</feature>
<keyword evidence="4 5" id="KW-0472">Membrane</keyword>
<dbReference type="GO" id="GO:0015086">
    <property type="term" value="F:cadmium ion transmembrane transporter activity"/>
    <property type="evidence" value="ECO:0007669"/>
    <property type="project" value="TreeGrafter"/>
</dbReference>
<keyword evidence="2 5" id="KW-0812">Transmembrane</keyword>
<dbReference type="InterPro" id="IPR001046">
    <property type="entry name" value="NRAMP_fam"/>
</dbReference>
<keyword evidence="3 5" id="KW-1133">Transmembrane helix</keyword>
<dbReference type="GO" id="GO:0005886">
    <property type="term" value="C:plasma membrane"/>
    <property type="evidence" value="ECO:0007669"/>
    <property type="project" value="TreeGrafter"/>
</dbReference>
<evidence type="ECO:0000256" key="3">
    <source>
        <dbReference type="ARBA" id="ARBA00022989"/>
    </source>
</evidence>
<name>A0AAD6YIM2_9AGAR</name>
<reference evidence="6" key="1">
    <citation type="submission" date="2023-03" db="EMBL/GenBank/DDBJ databases">
        <title>Massive genome expansion in bonnet fungi (Mycena s.s.) driven by repeated elements and novel gene families across ecological guilds.</title>
        <authorList>
            <consortium name="Lawrence Berkeley National Laboratory"/>
            <person name="Harder C.B."/>
            <person name="Miyauchi S."/>
            <person name="Viragh M."/>
            <person name="Kuo A."/>
            <person name="Thoen E."/>
            <person name="Andreopoulos B."/>
            <person name="Lu D."/>
            <person name="Skrede I."/>
            <person name="Drula E."/>
            <person name="Henrissat B."/>
            <person name="Morin E."/>
            <person name="Kohler A."/>
            <person name="Barry K."/>
            <person name="LaButti K."/>
            <person name="Morin E."/>
            <person name="Salamov A."/>
            <person name="Lipzen A."/>
            <person name="Mereny Z."/>
            <person name="Hegedus B."/>
            <person name="Baldrian P."/>
            <person name="Stursova M."/>
            <person name="Weitz H."/>
            <person name="Taylor A."/>
            <person name="Grigoriev I.V."/>
            <person name="Nagy L.G."/>
            <person name="Martin F."/>
            <person name="Kauserud H."/>
        </authorList>
    </citation>
    <scope>NUCLEOTIDE SEQUENCE</scope>
    <source>
        <strain evidence="6">9144</strain>
    </source>
</reference>
<evidence type="ECO:0000313" key="7">
    <source>
        <dbReference type="Proteomes" id="UP001219525"/>
    </source>
</evidence>
<dbReference type="EMBL" id="JARJCW010000015">
    <property type="protein sequence ID" value="KAJ7216458.1"/>
    <property type="molecule type" value="Genomic_DNA"/>
</dbReference>
<dbReference type="AlphaFoldDB" id="A0AAD6YIM2"/>
<sequence>GVVCAVAYFDPGNWAVDLQAGSQHGFRLLFVVLLAGLFAAYLQVLATRLGCVTGLG</sequence>
<comment type="subcellular location">
    <subcellularLocation>
        <location evidence="1">Membrane</location>
        <topology evidence="1">Multi-pass membrane protein</topology>
    </subcellularLocation>
</comment>
<comment type="caution">
    <text evidence="6">The sequence shown here is derived from an EMBL/GenBank/DDBJ whole genome shotgun (WGS) entry which is preliminary data.</text>
</comment>
<protein>
    <submittedName>
        <fullName evidence="6">Manganese transport protein MntH</fullName>
    </submittedName>
</protein>
<evidence type="ECO:0000256" key="4">
    <source>
        <dbReference type="ARBA" id="ARBA00023136"/>
    </source>
</evidence>
<organism evidence="6 7">
    <name type="scientific">Mycena pura</name>
    <dbReference type="NCBI Taxonomy" id="153505"/>
    <lineage>
        <taxon>Eukaryota</taxon>
        <taxon>Fungi</taxon>
        <taxon>Dikarya</taxon>
        <taxon>Basidiomycota</taxon>
        <taxon>Agaricomycotina</taxon>
        <taxon>Agaricomycetes</taxon>
        <taxon>Agaricomycetidae</taxon>
        <taxon>Agaricales</taxon>
        <taxon>Marasmiineae</taxon>
        <taxon>Mycenaceae</taxon>
        <taxon>Mycena</taxon>
    </lineage>
</organism>
<accession>A0AAD6YIM2</accession>
<dbReference type="GO" id="GO:0030026">
    <property type="term" value="P:intracellular manganese ion homeostasis"/>
    <property type="evidence" value="ECO:0007669"/>
    <property type="project" value="TreeGrafter"/>
</dbReference>
<feature type="non-terminal residue" evidence="6">
    <location>
        <position position="56"/>
    </location>
</feature>